<dbReference type="Proteomes" id="UP000770785">
    <property type="component" value="Unassembled WGS sequence"/>
</dbReference>
<protein>
    <submittedName>
        <fullName evidence="2">Glycosyltransferase involved in cell wall biosynthesis</fullName>
    </submittedName>
</protein>
<evidence type="ECO:0000313" key="2">
    <source>
        <dbReference type="EMBL" id="NJC26121.1"/>
    </source>
</evidence>
<dbReference type="Pfam" id="PF13692">
    <property type="entry name" value="Glyco_trans_1_4"/>
    <property type="match status" value="1"/>
</dbReference>
<dbReference type="CDD" id="cd03801">
    <property type="entry name" value="GT4_PimA-like"/>
    <property type="match status" value="1"/>
</dbReference>
<gene>
    <name evidence="2" type="ORF">GGR27_001620</name>
</gene>
<evidence type="ECO:0000256" key="1">
    <source>
        <dbReference type="SAM" id="Phobius"/>
    </source>
</evidence>
<dbReference type="Gene3D" id="3.40.50.2000">
    <property type="entry name" value="Glycogen Phosphorylase B"/>
    <property type="match status" value="2"/>
</dbReference>
<organism evidence="2 3">
    <name type="scientific">Neolewinella antarctica</name>
    <dbReference type="NCBI Taxonomy" id="442734"/>
    <lineage>
        <taxon>Bacteria</taxon>
        <taxon>Pseudomonadati</taxon>
        <taxon>Bacteroidota</taxon>
        <taxon>Saprospiria</taxon>
        <taxon>Saprospirales</taxon>
        <taxon>Lewinellaceae</taxon>
        <taxon>Neolewinella</taxon>
    </lineage>
</organism>
<keyword evidence="3" id="KW-1185">Reference proteome</keyword>
<reference evidence="2 3" key="1">
    <citation type="submission" date="2020-03" db="EMBL/GenBank/DDBJ databases">
        <title>Genomic Encyclopedia of Type Strains, Phase IV (KMG-IV): sequencing the most valuable type-strain genomes for metagenomic binning, comparative biology and taxonomic classification.</title>
        <authorList>
            <person name="Goeker M."/>
        </authorList>
    </citation>
    <scope>NUCLEOTIDE SEQUENCE [LARGE SCALE GENOMIC DNA]</scope>
    <source>
        <strain evidence="2 3">DSM 105096</strain>
    </source>
</reference>
<feature type="transmembrane region" description="Helical" evidence="1">
    <location>
        <begin position="88"/>
        <end position="107"/>
    </location>
</feature>
<keyword evidence="1" id="KW-0812">Transmembrane</keyword>
<dbReference type="EMBL" id="JAATJH010000002">
    <property type="protein sequence ID" value="NJC26121.1"/>
    <property type="molecule type" value="Genomic_DNA"/>
</dbReference>
<dbReference type="RefSeq" id="WP_168036878.1">
    <property type="nucleotide sequence ID" value="NZ_JAATJH010000002.1"/>
</dbReference>
<proteinExistence type="predicted"/>
<keyword evidence="1" id="KW-0472">Membrane</keyword>
<evidence type="ECO:0000313" key="3">
    <source>
        <dbReference type="Proteomes" id="UP000770785"/>
    </source>
</evidence>
<dbReference type="PANTHER" id="PTHR12526">
    <property type="entry name" value="GLYCOSYLTRANSFERASE"/>
    <property type="match status" value="1"/>
</dbReference>
<comment type="caution">
    <text evidence="2">The sequence shown here is derived from an EMBL/GenBank/DDBJ whole genome shotgun (WGS) entry which is preliminary data.</text>
</comment>
<dbReference type="SUPFAM" id="SSF53756">
    <property type="entry name" value="UDP-Glycosyltransferase/glycogen phosphorylase"/>
    <property type="match status" value="1"/>
</dbReference>
<keyword evidence="1" id="KW-1133">Transmembrane helix</keyword>
<name>A0ABX0XAY1_9BACT</name>
<accession>A0ABX0XAY1</accession>
<sequence length="354" mass="39578">MNKRSGIPIALISIFRESLIGGISVHSSSLFDRLVENKENVVKVNYAEVFQQQTLAKKLLAGVSMGVRLLKLRFSGIRIFHFHASNQALVFYLFAPVLYLMGGRIILSIHSGYGYDKWLDEHPGYDNLNQVAFRCLDRLIFMNPEESTRIRLRYPFLRKRVATVNPFIAPAASSLPKMQSVVCEKNNFCIATIGAWGARYNVEEAVEAAAILSERIEESISVTVIQSTSLLETSYKQRVLDRFAILSDRLDITVVEDSSAILDLLARHDVFVRPSKGDSYGLCVAEALLVGTPAIATDVCRRCEGTLLYRQGDTEALVAHLRTVYAASSRVRKSLLDPSQDSYAGYLKEYQALI</sequence>